<dbReference type="InterPro" id="IPR024705">
    <property type="entry name" value="Ssp411"/>
</dbReference>
<sequence length="664" mass="74741">MTNRLANETSPYLRQHKDNPVDWFSWGHEAFEIAHQRNVPVLLSVGYSACHWCHVMAHECFEDNETADLMNKLFVNIKVDREERPDIDALYMDAVQAMSGRGGWPMTVFMTPDGRPFFGGTYFPKPSFIALMNAINDAWHNRRDDIDNNISALIESLDRTAQIKPDETLPTIDLFHQAVGGLSQTFDANWGGFGGAPKFPSTMSLDLLLRSFLNDGSPTTRNMLTTTLDAMASGGMYDHLGGGFSRYSVDEKWLVPHFEKMLYDQALLVRVYTHAAVVFNQPAWRQVVEETIEYLLRDLRHDNGGFFSAQDADSLDEHGHSHEGHFYVFTPAQIREILPEELVETALQWYEITDSGNFEGSNIPARLNHRGEFKRTSEVDKIRSLLLKARSLRTWPLLDDKVLTEWNAMMTSSLVEAAVLFDRQDWLDAAQQNGEFMLRELRDKNGRWLRSWQESGVPQARHRALANDLANLIDAFTRLGEATGKSAWISHACDVADQLLSNYWDSTNSGFFTIADDAEQLIVRQKDLLDNATPSANSTAALAMLRLSALTGDKKYHDAALNILRLFSRIAASAPSAFSNLINAIHLQNVGVTEIAVTGSRADLLKELQKNWLPTAVVAWGEKYDSPIWSDRPEGFAFVCQNYTCAAPASTIDELKKALRTVLN</sequence>
<dbReference type="SUPFAM" id="SSF52833">
    <property type="entry name" value="Thioredoxin-like"/>
    <property type="match status" value="1"/>
</dbReference>
<evidence type="ECO:0000313" key="2">
    <source>
        <dbReference type="EMBL" id="CAB4532953.1"/>
    </source>
</evidence>
<dbReference type="CDD" id="cd02955">
    <property type="entry name" value="SSP411"/>
    <property type="match status" value="1"/>
</dbReference>
<proteinExistence type="predicted"/>
<dbReference type="InterPro" id="IPR004879">
    <property type="entry name" value="Ssp411-like_TRX"/>
</dbReference>
<dbReference type="InterPro" id="IPR008928">
    <property type="entry name" value="6-hairpin_glycosidase_sf"/>
</dbReference>
<dbReference type="PANTHER" id="PTHR42899:SF1">
    <property type="entry name" value="SPERMATOGENESIS-ASSOCIATED PROTEIN 20"/>
    <property type="match status" value="1"/>
</dbReference>
<feature type="domain" description="Spermatogenesis-associated protein 20-like TRX" evidence="1">
    <location>
        <begin position="2"/>
        <end position="157"/>
    </location>
</feature>
<dbReference type="AlphaFoldDB" id="A0A6J6B3N0"/>
<reference evidence="2" key="1">
    <citation type="submission" date="2020-05" db="EMBL/GenBank/DDBJ databases">
        <authorList>
            <person name="Chiriac C."/>
            <person name="Salcher M."/>
            <person name="Ghai R."/>
            <person name="Kavagutti S V."/>
        </authorList>
    </citation>
    <scope>NUCLEOTIDE SEQUENCE</scope>
</reference>
<gene>
    <name evidence="2" type="ORF">UFOPK1353_00459</name>
</gene>
<dbReference type="InterPro" id="IPR036249">
    <property type="entry name" value="Thioredoxin-like_sf"/>
</dbReference>
<dbReference type="PANTHER" id="PTHR42899">
    <property type="entry name" value="SPERMATOGENESIS-ASSOCIATED PROTEIN 20"/>
    <property type="match status" value="1"/>
</dbReference>
<name>A0A6J6B3N0_9ZZZZ</name>
<dbReference type="PIRSF" id="PIRSF006402">
    <property type="entry name" value="UCP006402_thioredoxin"/>
    <property type="match status" value="1"/>
</dbReference>
<accession>A0A6J6B3N0</accession>
<dbReference type="EMBL" id="CAEZSE010000054">
    <property type="protein sequence ID" value="CAB4532953.1"/>
    <property type="molecule type" value="Genomic_DNA"/>
</dbReference>
<protein>
    <submittedName>
        <fullName evidence="2">Unannotated protein</fullName>
    </submittedName>
</protein>
<dbReference type="SUPFAM" id="SSF48208">
    <property type="entry name" value="Six-hairpin glycosidases"/>
    <property type="match status" value="1"/>
</dbReference>
<organism evidence="2">
    <name type="scientific">freshwater metagenome</name>
    <dbReference type="NCBI Taxonomy" id="449393"/>
    <lineage>
        <taxon>unclassified sequences</taxon>
        <taxon>metagenomes</taxon>
        <taxon>ecological metagenomes</taxon>
    </lineage>
</organism>
<dbReference type="Pfam" id="PF03190">
    <property type="entry name" value="Thioredox_DsbH"/>
    <property type="match status" value="1"/>
</dbReference>
<dbReference type="Gene3D" id="1.50.10.10">
    <property type="match status" value="2"/>
</dbReference>
<dbReference type="Gene3D" id="3.40.30.10">
    <property type="entry name" value="Glutaredoxin"/>
    <property type="match status" value="1"/>
</dbReference>
<evidence type="ECO:0000259" key="1">
    <source>
        <dbReference type="Pfam" id="PF03190"/>
    </source>
</evidence>
<dbReference type="GO" id="GO:0005975">
    <property type="term" value="P:carbohydrate metabolic process"/>
    <property type="evidence" value="ECO:0007669"/>
    <property type="project" value="InterPro"/>
</dbReference>
<dbReference type="InterPro" id="IPR012341">
    <property type="entry name" value="6hp_glycosidase-like_sf"/>
</dbReference>